<gene>
    <name evidence="3" type="ORF">CJP74_01420</name>
</gene>
<evidence type="ECO:0000313" key="3">
    <source>
        <dbReference type="EMBL" id="RIY33552.1"/>
    </source>
</evidence>
<feature type="coiled-coil region" evidence="1">
    <location>
        <begin position="407"/>
        <end position="434"/>
    </location>
</feature>
<evidence type="ECO:0000256" key="1">
    <source>
        <dbReference type="SAM" id="Coils"/>
    </source>
</evidence>
<evidence type="ECO:0000313" key="4">
    <source>
        <dbReference type="Proteomes" id="UP000266258"/>
    </source>
</evidence>
<keyword evidence="4" id="KW-1185">Reference proteome</keyword>
<reference evidence="3 4" key="1">
    <citation type="submission" date="2017-08" db="EMBL/GenBank/DDBJ databases">
        <title>Reclassification of Bisgaard taxon 37 and 44.</title>
        <authorList>
            <person name="Christensen H."/>
        </authorList>
    </citation>
    <scope>NUCLEOTIDE SEQUENCE [LARGE SCALE GENOMIC DNA]</scope>
    <source>
        <strain evidence="3 4">B96_4</strain>
    </source>
</reference>
<organism evidence="3 4">
    <name type="scientific">Psittacicella melopsittaci</name>
    <dbReference type="NCBI Taxonomy" id="2028576"/>
    <lineage>
        <taxon>Bacteria</taxon>
        <taxon>Pseudomonadati</taxon>
        <taxon>Pseudomonadota</taxon>
        <taxon>Gammaproteobacteria</taxon>
        <taxon>Pasteurellales</taxon>
        <taxon>Psittacicellaceae</taxon>
        <taxon>Psittacicella</taxon>
    </lineage>
</organism>
<feature type="region of interest" description="Disordered" evidence="2">
    <location>
        <begin position="554"/>
        <end position="603"/>
    </location>
</feature>
<proteinExistence type="predicted"/>
<comment type="caution">
    <text evidence="3">The sequence shown here is derived from an EMBL/GenBank/DDBJ whole genome shotgun (WGS) entry which is preliminary data.</text>
</comment>
<dbReference type="RefSeq" id="WP_147397040.1">
    <property type="nucleotide sequence ID" value="NZ_NRJH01000013.1"/>
</dbReference>
<name>A0A3A1Y5K8_9GAMM</name>
<protein>
    <submittedName>
        <fullName evidence="3">Uncharacterized protein</fullName>
    </submittedName>
</protein>
<feature type="non-terminal residue" evidence="3">
    <location>
        <position position="603"/>
    </location>
</feature>
<feature type="region of interest" description="Disordered" evidence="2">
    <location>
        <begin position="29"/>
        <end position="56"/>
    </location>
</feature>
<dbReference type="Proteomes" id="UP000266258">
    <property type="component" value="Unassembled WGS sequence"/>
</dbReference>
<sequence length="603" mass="67521">MQKKNKDPNTQNNKAEFDFFAQLDELTDFTQNDEDSVTEDLSDESQITFENNTTSSPVIPVTYEISNNQKKGMFKRLVDKVVGKEADDYFASVEATTTPAPQDLEHNEVYIGTPVEQEPLNLSLEPEPSEEFEDAQDYNYDYDHFAQPEAQVPVAQVEQVPTIPVDQVPVAPVDQVPTIPVDQVPVAPVDQVPTIPVDQVPLAPVEQVARGQEEQVDGENREQGEELSQEYFPENVAGQETHFVAQENETTVSPNLDTEHLNLTAGVPPEEEDPFTDLYQEVTSEHDDIEPSLTISPKQAPVVSQGTGINLAGGVDQWLENVYKDDSSSAEEVEELEEDEAYSDDEQVAYADDEIVADAEQELDEDQEEEANTDAETDNLEQLLQGISEQERELLLSQLSNFASEQNVDIDQQIAALQREIEAQKEELYGYESDEDLPASLEDFDFQGIQKEFSNPLATPEADALAEKKLAQAKAFLKGYKEDQEYLQHTDDPLASTFALRASGEGHDFNEEDELDFGSQTITSLVMREQELKEQAERKRLEEIRAKYPYEIGEVTLPEQEEESEATQAELAQAEETQPEVAQPEVAQPEVVQPEVAQPEVVQ</sequence>
<dbReference type="EMBL" id="NRJH01000013">
    <property type="protein sequence ID" value="RIY33552.1"/>
    <property type="molecule type" value="Genomic_DNA"/>
</dbReference>
<feature type="compositionally biased region" description="Acidic residues" evidence="2">
    <location>
        <begin position="29"/>
        <end position="43"/>
    </location>
</feature>
<accession>A0A3A1Y5K8</accession>
<feature type="compositionally biased region" description="Polar residues" evidence="2">
    <location>
        <begin position="44"/>
        <end position="56"/>
    </location>
</feature>
<keyword evidence="1" id="KW-0175">Coiled coil</keyword>
<feature type="region of interest" description="Disordered" evidence="2">
    <location>
        <begin position="326"/>
        <end position="378"/>
    </location>
</feature>
<feature type="compositionally biased region" description="Low complexity" evidence="2">
    <location>
        <begin position="566"/>
        <end position="603"/>
    </location>
</feature>
<evidence type="ECO:0000256" key="2">
    <source>
        <dbReference type="SAM" id="MobiDB-lite"/>
    </source>
</evidence>
<feature type="compositionally biased region" description="Acidic residues" evidence="2">
    <location>
        <begin position="328"/>
        <end position="378"/>
    </location>
</feature>
<dbReference type="AlphaFoldDB" id="A0A3A1Y5K8"/>